<dbReference type="EMBL" id="LSSM01004018">
    <property type="protein sequence ID" value="OMJ16088.1"/>
    <property type="molecule type" value="Genomic_DNA"/>
</dbReference>
<evidence type="ECO:0000313" key="2">
    <source>
        <dbReference type="Proteomes" id="UP000187429"/>
    </source>
</evidence>
<organism evidence="1 2">
    <name type="scientific">Smittium culicis</name>
    <dbReference type="NCBI Taxonomy" id="133412"/>
    <lineage>
        <taxon>Eukaryota</taxon>
        <taxon>Fungi</taxon>
        <taxon>Fungi incertae sedis</taxon>
        <taxon>Zoopagomycota</taxon>
        <taxon>Kickxellomycotina</taxon>
        <taxon>Harpellomycetes</taxon>
        <taxon>Harpellales</taxon>
        <taxon>Legeriomycetaceae</taxon>
        <taxon>Smittium</taxon>
    </lineage>
</organism>
<sequence length="8" mass="789">MSVSGVIP</sequence>
<protein>
    <submittedName>
        <fullName evidence="1">Uncharacterized protein</fullName>
    </submittedName>
</protein>
<comment type="caution">
    <text evidence="1">The sequence shown here is derived from an EMBL/GenBank/DDBJ whole genome shotgun (WGS) entry which is preliminary data.</text>
</comment>
<accession>A0A1R1XN99</accession>
<evidence type="ECO:0000313" key="1">
    <source>
        <dbReference type="EMBL" id="OMJ16088.1"/>
    </source>
</evidence>
<gene>
    <name evidence="1" type="ORF">AYI69_g7967</name>
</gene>
<reference evidence="2" key="1">
    <citation type="submission" date="2017-01" db="EMBL/GenBank/DDBJ databases">
        <authorList>
            <person name="Wang Y."/>
            <person name="White M."/>
            <person name="Kvist S."/>
            <person name="Moncalvo J.-M."/>
        </authorList>
    </citation>
    <scope>NUCLEOTIDE SEQUENCE [LARGE SCALE GENOMIC DNA]</scope>
    <source>
        <strain evidence="2">ID-206-W2</strain>
    </source>
</reference>
<name>A0A1R1XN99_9FUNG</name>
<proteinExistence type="predicted"/>
<dbReference type="Proteomes" id="UP000187429">
    <property type="component" value="Unassembled WGS sequence"/>
</dbReference>
<feature type="non-terminal residue" evidence="1">
    <location>
        <position position="8"/>
    </location>
</feature>
<keyword evidence="2" id="KW-1185">Reference proteome</keyword>